<name>A0ABW0HF59_9HYPH</name>
<evidence type="ECO:0000313" key="1">
    <source>
        <dbReference type="EMBL" id="MFC5395636.1"/>
    </source>
</evidence>
<gene>
    <name evidence="1" type="ORF">ACFPPC_23675</name>
</gene>
<dbReference type="InterPro" id="IPR011067">
    <property type="entry name" value="Plasmid_toxin/cell-grow_inhib"/>
</dbReference>
<dbReference type="InterPro" id="IPR003477">
    <property type="entry name" value="PemK-like"/>
</dbReference>
<dbReference type="RefSeq" id="WP_377011686.1">
    <property type="nucleotide sequence ID" value="NZ_JBHSLV010000055.1"/>
</dbReference>
<dbReference type="PANTHER" id="PTHR33988:SF2">
    <property type="entry name" value="ENDORIBONUCLEASE MAZF"/>
    <property type="match status" value="1"/>
</dbReference>
<protein>
    <submittedName>
        <fullName evidence="1">Type II toxin-antitoxin system PemK/MazF family toxin</fullName>
    </submittedName>
</protein>
<dbReference type="SUPFAM" id="SSF50118">
    <property type="entry name" value="Cell growth inhibitor/plasmid maintenance toxic component"/>
    <property type="match status" value="1"/>
</dbReference>
<reference evidence="2" key="1">
    <citation type="journal article" date="2019" name="Int. J. Syst. Evol. Microbiol.">
        <title>The Global Catalogue of Microorganisms (GCM) 10K type strain sequencing project: providing services to taxonomists for standard genome sequencing and annotation.</title>
        <authorList>
            <consortium name="The Broad Institute Genomics Platform"/>
            <consortium name="The Broad Institute Genome Sequencing Center for Infectious Disease"/>
            <person name="Wu L."/>
            <person name="Ma J."/>
        </authorList>
    </citation>
    <scope>NUCLEOTIDE SEQUENCE [LARGE SCALE GENOMIC DNA]</scope>
    <source>
        <strain evidence="2">CGMCC 1.16326</strain>
    </source>
</reference>
<dbReference type="Proteomes" id="UP001596104">
    <property type="component" value="Unassembled WGS sequence"/>
</dbReference>
<keyword evidence="2" id="KW-1185">Reference proteome</keyword>
<evidence type="ECO:0000313" key="2">
    <source>
        <dbReference type="Proteomes" id="UP001596104"/>
    </source>
</evidence>
<dbReference type="Gene3D" id="2.30.30.110">
    <property type="match status" value="1"/>
</dbReference>
<sequence>MSLKRGDVVIVAAAGDYGKPRPAVIVQTDAIPAAHPSVVVCQMTSTLVDASDVRVTIEPSAENGLRERSQVMIDKPVTLMRGRISGSIGRLSAAEMARVTAGLAFVIGVAD</sequence>
<organism evidence="1 2">
    <name type="scientific">Bosea vestrisii</name>
    <dbReference type="NCBI Taxonomy" id="151416"/>
    <lineage>
        <taxon>Bacteria</taxon>
        <taxon>Pseudomonadati</taxon>
        <taxon>Pseudomonadota</taxon>
        <taxon>Alphaproteobacteria</taxon>
        <taxon>Hyphomicrobiales</taxon>
        <taxon>Boseaceae</taxon>
        <taxon>Bosea</taxon>
    </lineage>
</organism>
<comment type="caution">
    <text evidence="1">The sequence shown here is derived from an EMBL/GenBank/DDBJ whole genome shotgun (WGS) entry which is preliminary data.</text>
</comment>
<proteinExistence type="predicted"/>
<accession>A0ABW0HF59</accession>
<dbReference type="PANTHER" id="PTHR33988">
    <property type="entry name" value="ENDORIBONUCLEASE MAZF-RELATED"/>
    <property type="match status" value="1"/>
</dbReference>
<dbReference type="EMBL" id="JBHSLV010000055">
    <property type="protein sequence ID" value="MFC5395636.1"/>
    <property type="molecule type" value="Genomic_DNA"/>
</dbReference>
<dbReference type="Pfam" id="PF02452">
    <property type="entry name" value="PemK_toxin"/>
    <property type="match status" value="1"/>
</dbReference>